<dbReference type="EMBL" id="FQWV01000005">
    <property type="protein sequence ID" value="SHH23190.1"/>
    <property type="molecule type" value="Genomic_DNA"/>
</dbReference>
<dbReference type="PANTHER" id="PTHR43751:SF3">
    <property type="entry name" value="SULFATASE N-TERMINAL DOMAIN-CONTAINING PROTEIN"/>
    <property type="match status" value="1"/>
</dbReference>
<evidence type="ECO:0000313" key="3">
    <source>
        <dbReference type="EMBL" id="SHH23190.1"/>
    </source>
</evidence>
<name>A0A1M5RAR5_9EURY</name>
<dbReference type="PANTHER" id="PTHR43751">
    <property type="entry name" value="SULFATASE"/>
    <property type="match status" value="1"/>
</dbReference>
<dbReference type="InterPro" id="IPR017850">
    <property type="entry name" value="Alkaline_phosphatase_core_sf"/>
</dbReference>
<accession>A0A1M5RAR5</accession>
<dbReference type="OrthoDB" id="3164at2157"/>
<feature type="domain" description="Sulfatase N-terminal" evidence="2">
    <location>
        <begin position="2"/>
        <end position="285"/>
    </location>
</feature>
<dbReference type="SUPFAM" id="SSF53649">
    <property type="entry name" value="Alkaline phosphatase-like"/>
    <property type="match status" value="1"/>
</dbReference>
<dbReference type="Gene3D" id="3.40.720.10">
    <property type="entry name" value="Alkaline Phosphatase, subunit A"/>
    <property type="match status" value="1"/>
</dbReference>
<dbReference type="Proteomes" id="UP000184357">
    <property type="component" value="Unassembled WGS sequence"/>
</dbReference>
<reference evidence="3 4" key="1">
    <citation type="submission" date="2016-11" db="EMBL/GenBank/DDBJ databases">
        <authorList>
            <person name="Jaros S."/>
            <person name="Januszkiewicz K."/>
            <person name="Wedrychowicz H."/>
        </authorList>
    </citation>
    <scope>NUCLEOTIDE SEQUENCE [LARGE SCALE GENOMIC DNA]</scope>
    <source>
        <strain evidence="3 4">DSM 9297</strain>
    </source>
</reference>
<protein>
    <submittedName>
        <fullName evidence="3">Arylsulfatase A</fullName>
    </submittedName>
</protein>
<dbReference type="CDD" id="cd16148">
    <property type="entry name" value="sulfatase_like"/>
    <property type="match status" value="1"/>
</dbReference>
<dbReference type="RefSeq" id="WP_073309292.1">
    <property type="nucleotide sequence ID" value="NZ_FQWV01000005.1"/>
</dbReference>
<organism evidence="3 4">
    <name type="scientific">Halobaculum gomorrense</name>
    <dbReference type="NCBI Taxonomy" id="43928"/>
    <lineage>
        <taxon>Archaea</taxon>
        <taxon>Methanobacteriati</taxon>
        <taxon>Methanobacteriota</taxon>
        <taxon>Stenosarchaea group</taxon>
        <taxon>Halobacteria</taxon>
        <taxon>Halobacteriales</taxon>
        <taxon>Haloferacaceae</taxon>
        <taxon>Halobaculum</taxon>
    </lineage>
</organism>
<dbReference type="AlphaFoldDB" id="A0A1M5RAR5"/>
<dbReference type="Pfam" id="PF00884">
    <property type="entry name" value="Sulfatase"/>
    <property type="match status" value="1"/>
</dbReference>
<dbReference type="STRING" id="43928.SAMN05443636_2113"/>
<feature type="modified residue" description="3-oxoalanine (Ser)" evidence="1">
    <location>
        <position position="49"/>
    </location>
</feature>
<evidence type="ECO:0000259" key="2">
    <source>
        <dbReference type="Pfam" id="PF00884"/>
    </source>
</evidence>
<comment type="PTM">
    <text evidence="1">The conversion to 3-oxoalanine (also known as C-formylglycine, FGly), of a serine or cysteine residue in prokaryotes and of a cysteine residue in eukaryotes, is critical for catalytic activity.</text>
</comment>
<dbReference type="InterPro" id="IPR000917">
    <property type="entry name" value="Sulfatase_N"/>
</dbReference>
<evidence type="ECO:0000256" key="1">
    <source>
        <dbReference type="PIRSR" id="PIRSR600917-52"/>
    </source>
</evidence>
<evidence type="ECO:0000313" key="4">
    <source>
        <dbReference type="Proteomes" id="UP000184357"/>
    </source>
</evidence>
<dbReference type="InterPro" id="IPR052701">
    <property type="entry name" value="GAG_Ulvan_Degrading_Sulfatases"/>
</dbReference>
<sequence>MNVLLVVLDSVRAANCSLYGHRRETTPALESLAAEATVYDQARAPSNWSLPSHVSLFTGLETHVHGVTIHHRLDPGHTIFEHLAAEGYETGLFTENGFLASHDAGVNSAFETVETVPDDPAADYVTGDVNDGPNGFYYADEFLDWSEGRDGDWAACVNLMDAHRPFEPAPGHDRWGDEDARSLQSTLDLRWEPQFHGGEFPYWQLSGLESLYDGAIRQTDAVLRYVVDGLRDRDALEDTLLVVCGDHGDGFGEEGYLPTEPPAVSHIVPMHETLLHVPLVVRYPASVDPDGRSRGVRVGDPAALTRFPDVVGAARDGRRASFVPDVPVVASKLPITADLRERFERACGDAGRLFADSRAVYHPAVGDPGSVRKTYHWGEAAGALQIHAAGVAEPVTRAANGVDALRARERVDEAFARFDGANVRSPLPEEVTAETKSQLEALGYY</sequence>
<proteinExistence type="predicted"/>
<gene>
    <name evidence="3" type="ORF">SAMN05443636_2113</name>
</gene>
<keyword evidence="4" id="KW-1185">Reference proteome</keyword>